<dbReference type="InterPro" id="IPR027948">
    <property type="entry name" value="DUF4436"/>
</dbReference>
<organism evidence="2 3">
    <name type="scientific">Labrys miyagiensis</name>
    <dbReference type="NCBI Taxonomy" id="346912"/>
    <lineage>
        <taxon>Bacteria</taxon>
        <taxon>Pseudomonadati</taxon>
        <taxon>Pseudomonadota</taxon>
        <taxon>Alphaproteobacteria</taxon>
        <taxon>Hyphomicrobiales</taxon>
        <taxon>Xanthobacteraceae</taxon>
        <taxon>Labrys</taxon>
    </lineage>
</organism>
<keyword evidence="3" id="KW-1185">Reference proteome</keyword>
<keyword evidence="1" id="KW-1133">Transmembrane helix</keyword>
<gene>
    <name evidence="2" type="ORF">GCM10007874_49980</name>
</gene>
<evidence type="ECO:0000313" key="2">
    <source>
        <dbReference type="EMBL" id="GLS21981.1"/>
    </source>
</evidence>
<sequence>MAVLVGLCALAYGLMLALFGPSDRPVEAQLGKALGDGIVTIYLHPLRVDPVNSSLQMRISMVPAAIAGAPVAIGDRNRSLVIQRGNQVEHVAITIGQPLPEVVFDFDLSDGDVRDYPLDRYRASMTLAVSETGADGKETALPIHVTLWEGLLGFRVRGRAEPTQGKEAVGLRLDIRRSGAVSIFGIAVYVAMAVIAICGLLIGGLVFAGVRRVEVTFAGALGAIIFAVPALRAALPGTPPLGIRADVLIFFCAEFGATIALCLFVAAWIRSGARP</sequence>
<protein>
    <recommendedName>
        <fullName evidence="4">DUF4436 domain-containing protein</fullName>
    </recommendedName>
</protein>
<dbReference type="EMBL" id="BSPC01000056">
    <property type="protein sequence ID" value="GLS21981.1"/>
    <property type="molecule type" value="Genomic_DNA"/>
</dbReference>
<comment type="caution">
    <text evidence="2">The sequence shown here is derived from an EMBL/GenBank/DDBJ whole genome shotgun (WGS) entry which is preliminary data.</text>
</comment>
<keyword evidence="1" id="KW-0812">Transmembrane</keyword>
<name>A0ABQ6CUQ9_9HYPH</name>
<reference evidence="3" key="1">
    <citation type="journal article" date="2019" name="Int. J. Syst. Evol. Microbiol.">
        <title>The Global Catalogue of Microorganisms (GCM) 10K type strain sequencing project: providing services to taxonomists for standard genome sequencing and annotation.</title>
        <authorList>
            <consortium name="The Broad Institute Genomics Platform"/>
            <consortium name="The Broad Institute Genome Sequencing Center for Infectious Disease"/>
            <person name="Wu L."/>
            <person name="Ma J."/>
        </authorList>
    </citation>
    <scope>NUCLEOTIDE SEQUENCE [LARGE SCALE GENOMIC DNA]</scope>
    <source>
        <strain evidence="3">NBRC 101365</strain>
    </source>
</reference>
<accession>A0ABQ6CUQ9</accession>
<feature type="transmembrane region" description="Helical" evidence="1">
    <location>
        <begin position="181"/>
        <end position="209"/>
    </location>
</feature>
<evidence type="ECO:0008006" key="4">
    <source>
        <dbReference type="Google" id="ProtNLM"/>
    </source>
</evidence>
<evidence type="ECO:0000256" key="1">
    <source>
        <dbReference type="SAM" id="Phobius"/>
    </source>
</evidence>
<feature type="transmembrane region" description="Helical" evidence="1">
    <location>
        <begin position="215"/>
        <end position="235"/>
    </location>
</feature>
<proteinExistence type="predicted"/>
<keyword evidence="1" id="KW-0472">Membrane</keyword>
<dbReference type="Proteomes" id="UP001156882">
    <property type="component" value="Unassembled WGS sequence"/>
</dbReference>
<dbReference type="Pfam" id="PF14494">
    <property type="entry name" value="DUF4436"/>
    <property type="match status" value="1"/>
</dbReference>
<feature type="transmembrane region" description="Helical" evidence="1">
    <location>
        <begin position="247"/>
        <end position="269"/>
    </location>
</feature>
<evidence type="ECO:0000313" key="3">
    <source>
        <dbReference type="Proteomes" id="UP001156882"/>
    </source>
</evidence>